<reference evidence="1 2" key="1">
    <citation type="submission" date="2011-01" db="EMBL/GenBank/DDBJ databases">
        <authorList>
            <person name="Muzny D."/>
            <person name="Qin X."/>
            <person name="Deng J."/>
            <person name="Jiang H."/>
            <person name="Liu Y."/>
            <person name="Qu J."/>
            <person name="Song X.-Z."/>
            <person name="Zhang L."/>
            <person name="Thornton R."/>
            <person name="Coyle M."/>
            <person name="Francisco L."/>
            <person name="Jackson L."/>
            <person name="Javaid M."/>
            <person name="Korchina V."/>
            <person name="Kovar C."/>
            <person name="Mata R."/>
            <person name="Mathew T."/>
            <person name="Ngo R."/>
            <person name="Nguyen L."/>
            <person name="Nguyen N."/>
            <person name="Okwuonu G."/>
            <person name="Ongeri F."/>
            <person name="Pham C."/>
            <person name="Simmons D."/>
            <person name="Wilczek-Boney K."/>
            <person name="Hale W."/>
            <person name="Jakkamsetti A."/>
            <person name="Pham P."/>
            <person name="Ruth R."/>
            <person name="San Lucas F."/>
            <person name="Warren J."/>
            <person name="Zhang J."/>
            <person name="Zhao Z."/>
            <person name="Zhou C."/>
            <person name="Zhu D."/>
            <person name="Lee S."/>
            <person name="Bess C."/>
            <person name="Blankenburg K."/>
            <person name="Forbes L."/>
            <person name="Fu Q."/>
            <person name="Gubbala S."/>
            <person name="Hirani K."/>
            <person name="Jayaseelan J.C."/>
            <person name="Lara F."/>
            <person name="Munidasa M."/>
            <person name="Palculict T."/>
            <person name="Patil S."/>
            <person name="Pu L.-L."/>
            <person name="Saada N."/>
            <person name="Tang L."/>
            <person name="Weissenberger G."/>
            <person name="Zhu Y."/>
            <person name="Hemphill L."/>
            <person name="Shang Y."/>
            <person name="Youmans B."/>
            <person name="Ayvaz T."/>
            <person name="Ross M."/>
            <person name="Santibanez J."/>
            <person name="Aqrawi P."/>
            <person name="Gross S."/>
            <person name="Joshi V."/>
            <person name="Fowler G."/>
            <person name="Nazareth L."/>
            <person name="Reid J."/>
            <person name="Worley K."/>
            <person name="Petrosino J."/>
            <person name="Highlander S."/>
            <person name="Gibbs R."/>
        </authorList>
    </citation>
    <scope>NUCLEOTIDE SEQUENCE [LARGE SCALE GENOMIC DNA]</scope>
    <source>
        <strain evidence="1 2">ATCC 25976</strain>
    </source>
</reference>
<dbReference type="AlphaFoldDB" id="E8KFD6"/>
<dbReference type="Proteomes" id="UP000005467">
    <property type="component" value="Unassembled WGS sequence"/>
</dbReference>
<evidence type="ECO:0000313" key="1">
    <source>
        <dbReference type="EMBL" id="EFX92401.1"/>
    </source>
</evidence>
<protein>
    <submittedName>
        <fullName evidence="1">Uncharacterized protein</fullName>
    </submittedName>
</protein>
<proteinExistence type="predicted"/>
<keyword evidence="2" id="KW-1185">Reference proteome</keyword>
<sequence>MPNWVNTTIEYAIKEGRGKITKYFIGKLLSKAPVGQDNIWPSEEIRDVLEELQSENMCEGMYIGKKIVGELQLVYLGMGVNKKES</sequence>
<dbReference type="RefSeq" id="WP_005621990.1">
    <property type="nucleotide sequence ID" value="NZ_GL831080.1"/>
</dbReference>
<gene>
    <name evidence="1" type="ORF">HMPREF0027_0553</name>
</gene>
<evidence type="ECO:0000313" key="2">
    <source>
        <dbReference type="Proteomes" id="UP000005467"/>
    </source>
</evidence>
<name>E8KFD6_9PAST</name>
<comment type="caution">
    <text evidence="1">The sequence shown here is derived from an EMBL/GenBank/DDBJ whole genome shotgun (WGS) entry which is preliminary data.</text>
</comment>
<dbReference type="HOGENOM" id="CLU_2505371_0_0_6"/>
<dbReference type="EMBL" id="AEVG01000036">
    <property type="protein sequence ID" value="EFX92401.1"/>
    <property type="molecule type" value="Genomic_DNA"/>
</dbReference>
<organism evidence="1 2">
    <name type="scientific">Actinobacillus ureae ATCC 25976</name>
    <dbReference type="NCBI Taxonomy" id="887324"/>
    <lineage>
        <taxon>Bacteria</taxon>
        <taxon>Pseudomonadati</taxon>
        <taxon>Pseudomonadota</taxon>
        <taxon>Gammaproteobacteria</taxon>
        <taxon>Pasteurellales</taxon>
        <taxon>Pasteurellaceae</taxon>
        <taxon>Actinobacillus</taxon>
    </lineage>
</organism>
<accession>E8KFD6</accession>